<keyword evidence="2 5" id="KW-0812">Transmembrane</keyword>
<evidence type="ECO:0000256" key="4">
    <source>
        <dbReference type="ARBA" id="ARBA00023136"/>
    </source>
</evidence>
<feature type="domain" description="Yip1" evidence="6">
    <location>
        <begin position="18"/>
        <end position="235"/>
    </location>
</feature>
<feature type="transmembrane region" description="Helical" evidence="5">
    <location>
        <begin position="168"/>
        <end position="190"/>
    </location>
</feature>
<evidence type="ECO:0000256" key="3">
    <source>
        <dbReference type="ARBA" id="ARBA00022989"/>
    </source>
</evidence>
<comment type="subcellular location">
    <subcellularLocation>
        <location evidence="1">Membrane</location>
        <topology evidence="1">Multi-pass membrane protein</topology>
    </subcellularLocation>
</comment>
<sequence>MESEQTKEISNPIQAASEVFYRPQAVFNTIGKVNNWSWIPFIIVTALLFIPSYLYYGMVDLDWLIHQMALANDPEASPAELENFKSQLPKEAIIWSAYGIPIGVAIVNAIIAGYYTLVTRNDEENVQGYMDWYGAGWWILMPTVVNGLIACILLALQAHGTQVSPAIVSPLSLAFMFGVEITSGWFNFLSSVRLDSFWSILLAGYCINCWTSYSFQKSLILAAVPSLFIWLLSFMFAL</sequence>
<dbReference type="RefSeq" id="WP_376918692.1">
    <property type="nucleotide sequence ID" value="NZ_JBHRSW010000005.1"/>
</dbReference>
<evidence type="ECO:0000259" key="6">
    <source>
        <dbReference type="Pfam" id="PF04893"/>
    </source>
</evidence>
<proteinExistence type="predicted"/>
<feature type="transmembrane region" description="Helical" evidence="5">
    <location>
        <begin position="92"/>
        <end position="115"/>
    </location>
</feature>
<keyword evidence="8" id="KW-1185">Reference proteome</keyword>
<evidence type="ECO:0000313" key="7">
    <source>
        <dbReference type="EMBL" id="MFC3120554.1"/>
    </source>
</evidence>
<accession>A0ABV7FJT4</accession>
<feature type="transmembrane region" description="Helical" evidence="5">
    <location>
        <begin position="36"/>
        <end position="56"/>
    </location>
</feature>
<evidence type="ECO:0000313" key="8">
    <source>
        <dbReference type="Proteomes" id="UP001595478"/>
    </source>
</evidence>
<evidence type="ECO:0000256" key="5">
    <source>
        <dbReference type="SAM" id="Phobius"/>
    </source>
</evidence>
<feature type="transmembrane region" description="Helical" evidence="5">
    <location>
        <begin position="196"/>
        <end position="213"/>
    </location>
</feature>
<gene>
    <name evidence="7" type="ORF">ACFOHL_02865</name>
</gene>
<organism evidence="7 8">
    <name type="scientific">Agaribacter flavus</name>
    <dbReference type="NCBI Taxonomy" id="1902781"/>
    <lineage>
        <taxon>Bacteria</taxon>
        <taxon>Pseudomonadati</taxon>
        <taxon>Pseudomonadota</taxon>
        <taxon>Gammaproteobacteria</taxon>
        <taxon>Alteromonadales</taxon>
        <taxon>Alteromonadaceae</taxon>
        <taxon>Agaribacter</taxon>
    </lineage>
</organism>
<comment type="caution">
    <text evidence="7">The sequence shown here is derived from an EMBL/GenBank/DDBJ whole genome shotgun (WGS) entry which is preliminary data.</text>
</comment>
<dbReference type="Proteomes" id="UP001595478">
    <property type="component" value="Unassembled WGS sequence"/>
</dbReference>
<name>A0ABV7FJT4_9ALTE</name>
<dbReference type="Pfam" id="PF04893">
    <property type="entry name" value="Yip1"/>
    <property type="match status" value="1"/>
</dbReference>
<feature type="transmembrane region" description="Helical" evidence="5">
    <location>
        <begin position="220"/>
        <end position="237"/>
    </location>
</feature>
<feature type="transmembrane region" description="Helical" evidence="5">
    <location>
        <begin position="135"/>
        <end position="156"/>
    </location>
</feature>
<keyword evidence="4 5" id="KW-0472">Membrane</keyword>
<dbReference type="EMBL" id="JBHRSW010000005">
    <property type="protein sequence ID" value="MFC3120554.1"/>
    <property type="molecule type" value="Genomic_DNA"/>
</dbReference>
<evidence type="ECO:0000256" key="2">
    <source>
        <dbReference type="ARBA" id="ARBA00022692"/>
    </source>
</evidence>
<dbReference type="InterPro" id="IPR006977">
    <property type="entry name" value="Yip1_dom"/>
</dbReference>
<evidence type="ECO:0000256" key="1">
    <source>
        <dbReference type="ARBA" id="ARBA00004141"/>
    </source>
</evidence>
<keyword evidence="3 5" id="KW-1133">Transmembrane helix</keyword>
<reference evidence="8" key="1">
    <citation type="journal article" date="2019" name="Int. J. Syst. Evol. Microbiol.">
        <title>The Global Catalogue of Microorganisms (GCM) 10K type strain sequencing project: providing services to taxonomists for standard genome sequencing and annotation.</title>
        <authorList>
            <consortium name="The Broad Institute Genomics Platform"/>
            <consortium name="The Broad Institute Genome Sequencing Center for Infectious Disease"/>
            <person name="Wu L."/>
            <person name="Ma J."/>
        </authorList>
    </citation>
    <scope>NUCLEOTIDE SEQUENCE [LARGE SCALE GENOMIC DNA]</scope>
    <source>
        <strain evidence="8">KCTC 52473</strain>
    </source>
</reference>
<protein>
    <submittedName>
        <fullName evidence="7">YIP1 family protein</fullName>
    </submittedName>
</protein>